<organism evidence="7 8">
    <name type="scientific">Nocardioides zeae</name>
    <dbReference type="NCBI Taxonomy" id="1457234"/>
    <lineage>
        <taxon>Bacteria</taxon>
        <taxon>Bacillati</taxon>
        <taxon>Actinomycetota</taxon>
        <taxon>Actinomycetes</taxon>
        <taxon>Propionibacteriales</taxon>
        <taxon>Nocardioidaceae</taxon>
        <taxon>Nocardioides</taxon>
    </lineage>
</organism>
<keyword evidence="8" id="KW-1185">Reference proteome</keyword>
<dbReference type="GO" id="GO:0006352">
    <property type="term" value="P:DNA-templated transcription initiation"/>
    <property type="evidence" value="ECO:0007669"/>
    <property type="project" value="InterPro"/>
</dbReference>
<dbReference type="GO" id="GO:0016987">
    <property type="term" value="F:sigma factor activity"/>
    <property type="evidence" value="ECO:0007669"/>
    <property type="project" value="UniProtKB-KW"/>
</dbReference>
<comment type="caution">
    <text evidence="7">The sequence shown here is derived from an EMBL/GenBank/DDBJ whole genome shotgun (WGS) entry which is preliminary data.</text>
</comment>
<dbReference type="RefSeq" id="WP_163771186.1">
    <property type="nucleotide sequence ID" value="NZ_JAAGXA010000003.1"/>
</dbReference>
<evidence type="ECO:0000256" key="5">
    <source>
        <dbReference type="ARBA" id="ARBA00023163"/>
    </source>
</evidence>
<dbReference type="AlphaFoldDB" id="A0A6P0HGQ4"/>
<evidence type="ECO:0000256" key="4">
    <source>
        <dbReference type="ARBA" id="ARBA00023125"/>
    </source>
</evidence>
<dbReference type="SUPFAM" id="SSF88659">
    <property type="entry name" value="Sigma3 and sigma4 domains of RNA polymerase sigma factors"/>
    <property type="match status" value="1"/>
</dbReference>
<keyword evidence="4" id="KW-0238">DNA-binding</keyword>
<dbReference type="EMBL" id="JAAGXA010000003">
    <property type="protein sequence ID" value="NEN77823.1"/>
    <property type="molecule type" value="Genomic_DNA"/>
</dbReference>
<dbReference type="InterPro" id="IPR014284">
    <property type="entry name" value="RNA_pol_sigma-70_dom"/>
</dbReference>
<dbReference type="InterPro" id="IPR013324">
    <property type="entry name" value="RNA_pol_sigma_r3/r4-like"/>
</dbReference>
<comment type="similarity">
    <text evidence="1">Belongs to the sigma-70 factor family. ECF subfamily.</text>
</comment>
<keyword evidence="5" id="KW-0804">Transcription</keyword>
<dbReference type="Gene3D" id="1.10.1740.10">
    <property type="match status" value="1"/>
</dbReference>
<evidence type="ECO:0000256" key="2">
    <source>
        <dbReference type="ARBA" id="ARBA00023015"/>
    </source>
</evidence>
<dbReference type="Proteomes" id="UP000468687">
    <property type="component" value="Unassembled WGS sequence"/>
</dbReference>
<dbReference type="NCBIfam" id="TIGR02937">
    <property type="entry name" value="sigma70-ECF"/>
    <property type="match status" value="1"/>
</dbReference>
<feature type="domain" description="RNA polymerase sigma factor 70 region 4 type 2" evidence="6">
    <location>
        <begin position="118"/>
        <end position="165"/>
    </location>
</feature>
<dbReference type="PANTHER" id="PTHR43133">
    <property type="entry name" value="RNA POLYMERASE ECF-TYPE SIGMA FACTO"/>
    <property type="match status" value="1"/>
</dbReference>
<dbReference type="InterPro" id="IPR036388">
    <property type="entry name" value="WH-like_DNA-bd_sf"/>
</dbReference>
<accession>A0A6P0HGQ4</accession>
<dbReference type="Pfam" id="PF08281">
    <property type="entry name" value="Sigma70_r4_2"/>
    <property type="match status" value="1"/>
</dbReference>
<dbReference type="InterPro" id="IPR039425">
    <property type="entry name" value="RNA_pol_sigma-70-like"/>
</dbReference>
<evidence type="ECO:0000313" key="8">
    <source>
        <dbReference type="Proteomes" id="UP000468687"/>
    </source>
</evidence>
<dbReference type="PANTHER" id="PTHR43133:SF8">
    <property type="entry name" value="RNA POLYMERASE SIGMA FACTOR HI_1459-RELATED"/>
    <property type="match status" value="1"/>
</dbReference>
<name>A0A6P0HGQ4_9ACTN</name>
<protein>
    <submittedName>
        <fullName evidence="7">Sigma-70 family RNA polymerase sigma factor</fullName>
    </submittedName>
</protein>
<proteinExistence type="inferred from homology"/>
<evidence type="ECO:0000313" key="7">
    <source>
        <dbReference type="EMBL" id="NEN77823.1"/>
    </source>
</evidence>
<keyword evidence="3" id="KW-0731">Sigma factor</keyword>
<dbReference type="InterPro" id="IPR013249">
    <property type="entry name" value="RNA_pol_sigma70_r4_t2"/>
</dbReference>
<dbReference type="GO" id="GO:0003677">
    <property type="term" value="F:DNA binding"/>
    <property type="evidence" value="ECO:0007669"/>
    <property type="project" value="UniProtKB-KW"/>
</dbReference>
<dbReference type="SUPFAM" id="SSF88946">
    <property type="entry name" value="Sigma2 domain of RNA polymerase sigma factors"/>
    <property type="match status" value="1"/>
</dbReference>
<keyword evidence="2" id="KW-0805">Transcription regulation</keyword>
<evidence type="ECO:0000256" key="3">
    <source>
        <dbReference type="ARBA" id="ARBA00023082"/>
    </source>
</evidence>
<reference evidence="7 8" key="1">
    <citation type="journal article" date="2014" name="Int. J. Syst. Evol. Microbiol.">
        <title>Nocardioides zeae sp. nov., isolated from the stem of Zea mays.</title>
        <authorList>
            <person name="Glaeser S.P."/>
            <person name="McInroy J.A."/>
            <person name="Busse H.J."/>
            <person name="Kampfer P."/>
        </authorList>
    </citation>
    <scope>NUCLEOTIDE SEQUENCE [LARGE SCALE GENOMIC DNA]</scope>
    <source>
        <strain evidence="7 8">JCM 30728</strain>
    </source>
</reference>
<evidence type="ECO:0000256" key="1">
    <source>
        <dbReference type="ARBA" id="ARBA00010641"/>
    </source>
</evidence>
<dbReference type="Gene3D" id="1.10.10.10">
    <property type="entry name" value="Winged helix-like DNA-binding domain superfamily/Winged helix DNA-binding domain"/>
    <property type="match status" value="1"/>
</dbReference>
<gene>
    <name evidence="7" type="ORF">G3T38_05980</name>
</gene>
<evidence type="ECO:0000259" key="6">
    <source>
        <dbReference type="Pfam" id="PF08281"/>
    </source>
</evidence>
<sequence length="179" mass="19613">MDAAYFEVFYADMRPKIARFIRARFPFDLAEDLANETMLTLWRKDARTPTTETEVRQLRSFAYAIAIGHVRNAERRLATEGKLRDELAAAAVTGGVLRIHGPDRDPTFEAVVPSGAAAAIRTLRADDRQALNLLVAGLTTAEIADILGITPKAASMRLSRAKERLRSTMAGAKEVVGDA</sequence>
<dbReference type="InterPro" id="IPR013325">
    <property type="entry name" value="RNA_pol_sigma_r2"/>
</dbReference>